<dbReference type="AlphaFoldDB" id="A0A1F5J8M2"/>
<dbReference type="Proteomes" id="UP000177042">
    <property type="component" value="Unassembled WGS sequence"/>
</dbReference>
<dbReference type="SUPFAM" id="SSF51338">
    <property type="entry name" value="Composite domain of metallo-dependent hydrolases"/>
    <property type="match status" value="1"/>
</dbReference>
<dbReference type="PROSITE" id="PS00483">
    <property type="entry name" value="DIHYDROOROTASE_2"/>
    <property type="match status" value="1"/>
</dbReference>
<dbReference type="GO" id="GO:0004038">
    <property type="term" value="F:allantoinase activity"/>
    <property type="evidence" value="ECO:0007669"/>
    <property type="project" value="TreeGrafter"/>
</dbReference>
<dbReference type="GO" id="GO:0005737">
    <property type="term" value="C:cytoplasm"/>
    <property type="evidence" value="ECO:0007669"/>
    <property type="project" value="TreeGrafter"/>
</dbReference>
<evidence type="ECO:0000256" key="2">
    <source>
        <dbReference type="ARBA" id="ARBA00002368"/>
    </source>
</evidence>
<dbReference type="InterPro" id="IPR002195">
    <property type="entry name" value="Dihydroorotase_CS"/>
</dbReference>
<dbReference type="GO" id="GO:0006145">
    <property type="term" value="P:purine nucleobase catabolic process"/>
    <property type="evidence" value="ECO:0007669"/>
    <property type="project" value="TreeGrafter"/>
</dbReference>
<dbReference type="InterPro" id="IPR011059">
    <property type="entry name" value="Metal-dep_hydrolase_composite"/>
</dbReference>
<dbReference type="InterPro" id="IPR006680">
    <property type="entry name" value="Amidohydro-rel"/>
</dbReference>
<gene>
    <name evidence="7" type="ORF">A3C26_00290</name>
</gene>
<dbReference type="Gene3D" id="3.20.20.140">
    <property type="entry name" value="Metal-dependent hydrolases"/>
    <property type="match status" value="1"/>
</dbReference>
<evidence type="ECO:0000259" key="6">
    <source>
        <dbReference type="Pfam" id="PF01979"/>
    </source>
</evidence>
<comment type="similarity">
    <text evidence="3">Belongs to the metallo-dependent hydrolases superfamily. DHOase family. Class I DHOase subfamily.</text>
</comment>
<evidence type="ECO:0000256" key="1">
    <source>
        <dbReference type="ARBA" id="ARBA00001947"/>
    </source>
</evidence>
<dbReference type="EMBL" id="MFCX01000036">
    <property type="protein sequence ID" value="OGE24932.1"/>
    <property type="molecule type" value="Genomic_DNA"/>
</dbReference>
<dbReference type="Pfam" id="PF01979">
    <property type="entry name" value="Amidohydro_1"/>
    <property type="match status" value="1"/>
</dbReference>
<comment type="caution">
    <text evidence="7">The sequence shown here is derived from an EMBL/GenBank/DDBJ whole genome shotgun (WGS) entry which is preliminary data.</text>
</comment>
<keyword evidence="4" id="KW-0479">Metal-binding</keyword>
<evidence type="ECO:0000256" key="4">
    <source>
        <dbReference type="ARBA" id="ARBA00022723"/>
    </source>
</evidence>
<evidence type="ECO:0000313" key="8">
    <source>
        <dbReference type="Proteomes" id="UP000177042"/>
    </source>
</evidence>
<dbReference type="PANTHER" id="PTHR43668">
    <property type="entry name" value="ALLANTOINASE"/>
    <property type="match status" value="1"/>
</dbReference>
<dbReference type="InterPro" id="IPR032466">
    <property type="entry name" value="Metal_Hydrolase"/>
</dbReference>
<dbReference type="InterPro" id="IPR050138">
    <property type="entry name" value="DHOase/Allantoinase_Hydrolase"/>
</dbReference>
<reference evidence="7 8" key="1">
    <citation type="journal article" date="2016" name="Nat. Commun.">
        <title>Thousands of microbial genomes shed light on interconnected biogeochemical processes in an aquifer system.</title>
        <authorList>
            <person name="Anantharaman K."/>
            <person name="Brown C.T."/>
            <person name="Hug L.A."/>
            <person name="Sharon I."/>
            <person name="Castelle C.J."/>
            <person name="Probst A.J."/>
            <person name="Thomas B.C."/>
            <person name="Singh A."/>
            <person name="Wilkins M.J."/>
            <person name="Karaoz U."/>
            <person name="Brodie E.L."/>
            <person name="Williams K.H."/>
            <person name="Hubbard S.S."/>
            <person name="Banfield J.F."/>
        </authorList>
    </citation>
    <scope>NUCLEOTIDE SEQUENCE [LARGE SCALE GENOMIC DNA]</scope>
</reference>
<name>A0A1F5J8M2_9BACT</name>
<feature type="domain" description="Amidohydrolase-related" evidence="6">
    <location>
        <begin position="3"/>
        <end position="285"/>
    </location>
</feature>
<dbReference type="PANTHER" id="PTHR43668:SF2">
    <property type="entry name" value="ALLANTOINASE"/>
    <property type="match status" value="1"/>
</dbReference>
<dbReference type="FunFam" id="3.20.20.140:FF:000036">
    <property type="entry name" value="Carbamoyl-phosphate synthase large chain"/>
    <property type="match status" value="1"/>
</dbReference>
<dbReference type="GO" id="GO:0046872">
    <property type="term" value="F:metal ion binding"/>
    <property type="evidence" value="ECO:0007669"/>
    <property type="project" value="UniProtKB-KW"/>
</dbReference>
<sequence>MIKLPGLIDTHVHLREPGAAQKEDFETGTKAAIAGGYTTILDMPNNPEPTVTLNTLEKKITLTKSRIYCDLGFHFGATLDSVAYFPKVKDKVFGLKVYMNHTTGGLLQENPQVLKKIFEAWLNDRVIMVHAEGPSLEKAISLSKQFNSKLHVCHVSLAEEIRLIKQAKDQRLSITCEVSGHHLFLTDEDLGRLEGFGKMRPPLPSKKDQKALWEAIADGTIDTIASDHAPHTKEEKSSNNPPNGVPGLETTLPLLLTAVSEGRLIIDDIIRLCHTNPKRIFNIPDQPDTYVEVDPTIRYTLYAIRLYTKCSWTPFEGMKVIGKIKRVVLRGNLVYDNGQVSDPPKGQVIYPKK</sequence>
<evidence type="ECO:0000313" key="7">
    <source>
        <dbReference type="EMBL" id="OGE24932.1"/>
    </source>
</evidence>
<dbReference type="SUPFAM" id="SSF51556">
    <property type="entry name" value="Metallo-dependent hydrolases"/>
    <property type="match status" value="1"/>
</dbReference>
<accession>A0A1F5J8M2</accession>
<comment type="function">
    <text evidence="2">Catalyzes the reversible cyclization of carbamoyl aspartate to dihydroorotate.</text>
</comment>
<protein>
    <recommendedName>
        <fullName evidence="6">Amidohydrolase-related domain-containing protein</fullName>
    </recommendedName>
</protein>
<keyword evidence="5" id="KW-0378">Hydrolase</keyword>
<proteinExistence type="inferred from homology"/>
<evidence type="ECO:0000256" key="5">
    <source>
        <dbReference type="ARBA" id="ARBA00022801"/>
    </source>
</evidence>
<evidence type="ECO:0000256" key="3">
    <source>
        <dbReference type="ARBA" id="ARBA00010286"/>
    </source>
</evidence>
<comment type="cofactor">
    <cofactor evidence="1">
        <name>Zn(2+)</name>
        <dbReference type="ChEBI" id="CHEBI:29105"/>
    </cofactor>
</comment>
<organism evidence="7 8">
    <name type="scientific">Candidatus Daviesbacteria bacterium RIFCSPHIGHO2_02_FULL_39_12</name>
    <dbReference type="NCBI Taxonomy" id="1797770"/>
    <lineage>
        <taxon>Bacteria</taxon>
        <taxon>Candidatus Daviesiibacteriota</taxon>
    </lineage>
</organism>